<proteinExistence type="predicted"/>
<dbReference type="EMBL" id="QOIL01000023">
    <property type="protein sequence ID" value="RCG25076.1"/>
    <property type="molecule type" value="Genomic_DNA"/>
</dbReference>
<dbReference type="Pfam" id="PF18075">
    <property type="entry name" value="FtsX_ECD"/>
    <property type="match status" value="1"/>
</dbReference>
<keyword evidence="4" id="KW-1185">Reference proteome</keyword>
<gene>
    <name evidence="3" type="ORF">DQ384_32565</name>
</gene>
<dbReference type="RefSeq" id="WP_114032708.1">
    <property type="nucleotide sequence ID" value="NZ_QOIL01000023.1"/>
</dbReference>
<evidence type="ECO:0000313" key="4">
    <source>
        <dbReference type="Proteomes" id="UP000253094"/>
    </source>
</evidence>
<protein>
    <recommendedName>
        <fullName evidence="2">FtsX extracellular domain-containing protein</fullName>
    </recommendedName>
</protein>
<keyword evidence="1" id="KW-0472">Membrane</keyword>
<dbReference type="AlphaFoldDB" id="A0A367F3Y8"/>
<keyword evidence="1" id="KW-0812">Transmembrane</keyword>
<evidence type="ECO:0000313" key="3">
    <source>
        <dbReference type="EMBL" id="RCG25076.1"/>
    </source>
</evidence>
<dbReference type="Proteomes" id="UP000253094">
    <property type="component" value="Unassembled WGS sequence"/>
</dbReference>
<dbReference type="Gene3D" id="3.30.70.3040">
    <property type="match status" value="2"/>
</dbReference>
<evidence type="ECO:0000259" key="2">
    <source>
        <dbReference type="Pfam" id="PF18075"/>
    </source>
</evidence>
<dbReference type="OrthoDB" id="3534525at2"/>
<keyword evidence="1" id="KW-1133">Transmembrane helix</keyword>
<organism evidence="3 4">
    <name type="scientific">Sphaerisporangium album</name>
    <dbReference type="NCBI Taxonomy" id="509200"/>
    <lineage>
        <taxon>Bacteria</taxon>
        <taxon>Bacillati</taxon>
        <taxon>Actinomycetota</taxon>
        <taxon>Actinomycetes</taxon>
        <taxon>Streptosporangiales</taxon>
        <taxon>Streptosporangiaceae</taxon>
        <taxon>Sphaerisporangium</taxon>
    </lineage>
</organism>
<name>A0A367F3Y8_9ACTN</name>
<feature type="domain" description="FtsX extracellular" evidence="2">
    <location>
        <begin position="60"/>
        <end position="156"/>
    </location>
</feature>
<accession>A0A367F3Y8</accession>
<feature type="transmembrane region" description="Helical" evidence="1">
    <location>
        <begin position="17"/>
        <end position="37"/>
    </location>
</feature>
<comment type="caution">
    <text evidence="3">The sequence shown here is derived from an EMBL/GenBank/DDBJ whole genome shotgun (WGS) entry which is preliminary data.</text>
</comment>
<dbReference type="InterPro" id="IPR040690">
    <property type="entry name" value="FtsX_ECD"/>
</dbReference>
<evidence type="ECO:0000256" key="1">
    <source>
        <dbReference type="SAM" id="Phobius"/>
    </source>
</evidence>
<sequence length="277" mass="29798">MSSEEVLEQPGVRWSPWAVVAVVVALLAGLGAGVWVLRRPPEGPLPPPEVPWPRTGEAGVYLCRDDSAQGNCGDGEVTAARRLTIERALRGLPEVSGLRLKSRAEALRDFKANQTLSAALRNAIRESDMPESFVVGLTTLGDFRRKTEAMPGISNVFLRGTSFWADKTDVVIRLCPPEPLERDAGCTGRGAASADEKAAVHRAVRALDGVEAIYLEDRGHAIKDAYWAASATSPDAKPAGYIPESFHLVLEGLDAVDRVRRAAGRLPGVNSVEKELT</sequence>
<reference evidence="3 4" key="1">
    <citation type="submission" date="2018-06" db="EMBL/GenBank/DDBJ databases">
        <title>Sphaerisporangium craniellae sp. nov., isolated from a marine sponge in the South China Sea.</title>
        <authorList>
            <person name="Li L."/>
        </authorList>
    </citation>
    <scope>NUCLEOTIDE SEQUENCE [LARGE SCALE GENOMIC DNA]</scope>
    <source>
        <strain evidence="3 4">CCTCC AA 208026</strain>
    </source>
</reference>